<protein>
    <submittedName>
        <fullName evidence="2">Membrane protein</fullName>
    </submittedName>
</protein>
<accession>A0A0F3KW19</accession>
<dbReference type="PATRIC" id="fig|345309.4.peg.959"/>
<organism evidence="2 3">
    <name type="scientific">Luteibacter yeojuensis</name>
    <dbReference type="NCBI Taxonomy" id="345309"/>
    <lineage>
        <taxon>Bacteria</taxon>
        <taxon>Pseudomonadati</taxon>
        <taxon>Pseudomonadota</taxon>
        <taxon>Gammaproteobacteria</taxon>
        <taxon>Lysobacterales</taxon>
        <taxon>Rhodanobacteraceae</taxon>
        <taxon>Luteibacter</taxon>
    </lineage>
</organism>
<evidence type="ECO:0000256" key="1">
    <source>
        <dbReference type="SAM" id="Phobius"/>
    </source>
</evidence>
<dbReference type="Proteomes" id="UP000033651">
    <property type="component" value="Unassembled WGS sequence"/>
</dbReference>
<keyword evidence="1" id="KW-0472">Membrane</keyword>
<feature type="transmembrane region" description="Helical" evidence="1">
    <location>
        <begin position="63"/>
        <end position="88"/>
    </location>
</feature>
<feature type="transmembrane region" description="Helical" evidence="1">
    <location>
        <begin position="154"/>
        <end position="175"/>
    </location>
</feature>
<evidence type="ECO:0000313" key="2">
    <source>
        <dbReference type="EMBL" id="KJV35356.1"/>
    </source>
</evidence>
<reference evidence="2 3" key="1">
    <citation type="submission" date="2015-03" db="EMBL/GenBank/DDBJ databases">
        <title>Draft genome sequence of Luteibacter yeojuensis strain SU11.</title>
        <authorList>
            <person name="Sulaiman J."/>
            <person name="Priya K."/>
            <person name="Chan K.-G."/>
        </authorList>
    </citation>
    <scope>NUCLEOTIDE SEQUENCE [LARGE SCALE GENOMIC DNA]</scope>
    <source>
        <strain evidence="2 3">SU11</strain>
    </source>
</reference>
<proteinExistence type="predicted"/>
<dbReference type="AlphaFoldDB" id="A0A0F3KW19"/>
<evidence type="ECO:0000313" key="3">
    <source>
        <dbReference type="Proteomes" id="UP000033651"/>
    </source>
</evidence>
<comment type="caution">
    <text evidence="2">The sequence shown here is derived from an EMBL/GenBank/DDBJ whole genome shotgun (WGS) entry which is preliminary data.</text>
</comment>
<keyword evidence="1" id="KW-1133">Transmembrane helix</keyword>
<sequence length="339" mass="36231">MVSVPGDSRAIRLATYVLAALALWGILMLHLISALLAGLLVYEVVEAMTPLIRRAIPGERARFIAVGVVTVVVVGAIVLLVVSGLSFYRHDLGDPQQLWDEKLLPLLDKAHEQLPAWIMSSLPDSFADFRSQGMGWAHEHAGDLRLVGTTAARVFAHILIGLVLGAIVAVSHGSGGRPTRPLSYELSVRATRLAEAFHNIIFAQLKISAINTALAAAFLLVALPIVGVHVPLAKTLVIITFVVGLLPVVGNLISNTLVTIAALSAGLWVGVAALGFLVVVHKLEYFLNARIVGGQIRARTWELLVAMLVFEAAFGIGGLVAGPIYYAYLKSELEAEKLI</sequence>
<keyword evidence="1" id="KW-0812">Transmembrane</keyword>
<dbReference type="OrthoDB" id="8113193at2"/>
<feature type="transmembrane region" description="Helical" evidence="1">
    <location>
        <begin position="232"/>
        <end position="253"/>
    </location>
</feature>
<gene>
    <name evidence="2" type="ORF">VI08_08715</name>
</gene>
<keyword evidence="3" id="KW-1185">Reference proteome</keyword>
<feature type="transmembrane region" description="Helical" evidence="1">
    <location>
        <begin position="260"/>
        <end position="283"/>
    </location>
</feature>
<dbReference type="EMBL" id="JZRB01000016">
    <property type="protein sequence ID" value="KJV35356.1"/>
    <property type="molecule type" value="Genomic_DNA"/>
</dbReference>
<dbReference type="RefSeq" id="WP_045829170.1">
    <property type="nucleotide sequence ID" value="NZ_JZRB01000016.1"/>
</dbReference>
<feature type="transmembrane region" description="Helical" evidence="1">
    <location>
        <begin position="303"/>
        <end position="328"/>
    </location>
</feature>
<name>A0A0F3KW19_9GAMM</name>
<feature type="transmembrane region" description="Helical" evidence="1">
    <location>
        <begin position="196"/>
        <end position="226"/>
    </location>
</feature>
<feature type="transmembrane region" description="Helical" evidence="1">
    <location>
        <begin position="16"/>
        <end position="42"/>
    </location>
</feature>